<feature type="domain" description="Enoyl reductase (ER)" evidence="2">
    <location>
        <begin position="7"/>
        <end position="318"/>
    </location>
</feature>
<dbReference type="GO" id="GO:0016491">
    <property type="term" value="F:oxidoreductase activity"/>
    <property type="evidence" value="ECO:0007669"/>
    <property type="project" value="InterPro"/>
</dbReference>
<dbReference type="PANTHER" id="PTHR44154:SF1">
    <property type="entry name" value="QUINONE OXIDOREDUCTASE"/>
    <property type="match status" value="1"/>
</dbReference>
<reference evidence="3 4" key="1">
    <citation type="submission" date="2018-09" db="EMBL/GenBank/DDBJ databases">
        <title>Sphingomonas peninsula sp. nov., isolated from fildes peninsula, Antarctic soil.</title>
        <authorList>
            <person name="Yingchao G."/>
        </authorList>
    </citation>
    <scope>NUCLEOTIDE SEQUENCE [LARGE SCALE GENOMIC DNA]</scope>
    <source>
        <strain evidence="3 4">YZ-8</strain>
    </source>
</reference>
<keyword evidence="1" id="KW-0521">NADP</keyword>
<dbReference type="OrthoDB" id="9792321at2"/>
<evidence type="ECO:0000313" key="4">
    <source>
        <dbReference type="Proteomes" id="UP000276254"/>
    </source>
</evidence>
<dbReference type="InterPro" id="IPR020843">
    <property type="entry name" value="ER"/>
</dbReference>
<dbReference type="SUPFAM" id="SSF51735">
    <property type="entry name" value="NAD(P)-binding Rossmann-fold domains"/>
    <property type="match status" value="1"/>
</dbReference>
<evidence type="ECO:0000256" key="1">
    <source>
        <dbReference type="ARBA" id="ARBA00022857"/>
    </source>
</evidence>
<dbReference type="Proteomes" id="UP000276254">
    <property type="component" value="Chromosome"/>
</dbReference>
<accession>A0A494TEV0</accession>
<dbReference type="Pfam" id="PF08240">
    <property type="entry name" value="ADH_N"/>
    <property type="match status" value="1"/>
</dbReference>
<dbReference type="Pfam" id="PF13602">
    <property type="entry name" value="ADH_zinc_N_2"/>
    <property type="match status" value="1"/>
</dbReference>
<name>A0A494TEV0_SPHPE</name>
<organism evidence="3 4">
    <name type="scientific">Sphingomonas paeninsulae</name>
    <dbReference type="NCBI Taxonomy" id="2319844"/>
    <lineage>
        <taxon>Bacteria</taxon>
        <taxon>Pseudomonadati</taxon>
        <taxon>Pseudomonadota</taxon>
        <taxon>Alphaproteobacteria</taxon>
        <taxon>Sphingomonadales</taxon>
        <taxon>Sphingomonadaceae</taxon>
        <taxon>Sphingomonas</taxon>
    </lineage>
</organism>
<dbReference type="PANTHER" id="PTHR44154">
    <property type="entry name" value="QUINONE OXIDOREDUCTASE"/>
    <property type="match status" value="1"/>
</dbReference>
<dbReference type="InterPro" id="IPR036291">
    <property type="entry name" value="NAD(P)-bd_dom_sf"/>
</dbReference>
<dbReference type="KEGG" id="spha:D3Y57_07410"/>
<evidence type="ECO:0000313" key="3">
    <source>
        <dbReference type="EMBL" id="AYJ87820.1"/>
    </source>
</evidence>
<keyword evidence="4" id="KW-1185">Reference proteome</keyword>
<dbReference type="Gene3D" id="3.40.50.720">
    <property type="entry name" value="NAD(P)-binding Rossmann-like Domain"/>
    <property type="match status" value="1"/>
</dbReference>
<dbReference type="SMART" id="SM00829">
    <property type="entry name" value="PKS_ER"/>
    <property type="match status" value="1"/>
</dbReference>
<protein>
    <submittedName>
        <fullName evidence="3">NADP-dependent oxidoreductase</fullName>
    </submittedName>
</protein>
<dbReference type="AlphaFoldDB" id="A0A494TEV0"/>
<dbReference type="InterPro" id="IPR013154">
    <property type="entry name" value="ADH-like_N"/>
</dbReference>
<gene>
    <name evidence="3" type="ORF">D3Y57_07410</name>
</gene>
<dbReference type="SUPFAM" id="SSF50129">
    <property type="entry name" value="GroES-like"/>
    <property type="match status" value="1"/>
</dbReference>
<dbReference type="CDD" id="cd05289">
    <property type="entry name" value="MDR_like_2"/>
    <property type="match status" value="1"/>
</dbReference>
<proteinExistence type="predicted"/>
<dbReference type="InterPro" id="IPR011032">
    <property type="entry name" value="GroES-like_sf"/>
</dbReference>
<dbReference type="Gene3D" id="3.90.180.10">
    <property type="entry name" value="Medium-chain alcohol dehydrogenases, catalytic domain"/>
    <property type="match status" value="1"/>
</dbReference>
<sequence>MVIDGFGGPEVLHMADIERPIAAPGNVVIRTAYVGVNPADWKAREGWLSLYFDYKFPFVIGFDAAGVVIEVGEGVTALKVGDRVVTASNQGLGERGSYAEYLASAEERAVKLPDHVTFIDAAAMPTAAITAYQAVFDVGGVKENSVVFVNGGAGGTGSYAIQLAKMAGARVATSCSPGNADYVRSLGAEFAIDYRAENVAEAVRRWAPDGVDVVIDTVGQGTLTDAIEFTRRGGVVSTIGTLFADEKTCDPARAEALGVRVIPTMSTTDNQPRQLRALVDALGDGRIHAPELTVLPLSEAAEAHRRVQDGHVRGKIVLKVTDVLGS</sequence>
<dbReference type="InterPro" id="IPR051603">
    <property type="entry name" value="Zinc-ADH_QOR/CCCR"/>
</dbReference>
<dbReference type="EMBL" id="CP032829">
    <property type="protein sequence ID" value="AYJ87820.1"/>
    <property type="molecule type" value="Genomic_DNA"/>
</dbReference>
<evidence type="ECO:0000259" key="2">
    <source>
        <dbReference type="SMART" id="SM00829"/>
    </source>
</evidence>